<evidence type="ECO:0000313" key="4">
    <source>
        <dbReference type="EMBL" id="BBX86318.1"/>
    </source>
</evidence>
<keyword evidence="1 2" id="KW-0238">DNA-binding</keyword>
<keyword evidence="5" id="KW-1185">Reference proteome</keyword>
<name>A0ABN5YX34_9MYCO</name>
<reference evidence="4 5" key="1">
    <citation type="journal article" date="2019" name="Emerg. Microbes Infect.">
        <title>Comprehensive subspecies identification of 175 nontuberculous mycobacteria species based on 7547 genomic profiles.</title>
        <authorList>
            <person name="Matsumoto Y."/>
            <person name="Kinjo T."/>
            <person name="Motooka D."/>
            <person name="Nabeya D."/>
            <person name="Jung N."/>
            <person name="Uechi K."/>
            <person name="Horii T."/>
            <person name="Iida T."/>
            <person name="Fujita J."/>
            <person name="Nakamura S."/>
        </authorList>
    </citation>
    <scope>NUCLEOTIDE SEQUENCE [LARGE SCALE GENOMIC DNA]</scope>
    <source>
        <strain evidence="4 5">JCM 15296</strain>
    </source>
</reference>
<evidence type="ECO:0000259" key="3">
    <source>
        <dbReference type="PROSITE" id="PS50977"/>
    </source>
</evidence>
<dbReference type="SUPFAM" id="SSF46689">
    <property type="entry name" value="Homeodomain-like"/>
    <property type="match status" value="1"/>
</dbReference>
<dbReference type="InterPro" id="IPR009057">
    <property type="entry name" value="Homeodomain-like_sf"/>
</dbReference>
<dbReference type="RefSeq" id="WP_138228728.1">
    <property type="nucleotide sequence ID" value="NZ_AP022577.1"/>
</dbReference>
<sequence>MPRRDWVLGADRNAEALDRILSAASELVSRNGFEAFSIEAVAAELHCSPATVYRRAGGRAAILERLVSLFADQILSSIRRAVAGLEGTERVVTAIMVALDCMRAEPLGKLIMGDIRPNHDGGTVTTSPLVATFAEEMLGRHDPLAAHWLIRVTLALWYWPLKDKSAEYELVTRFAGPSAMLGLGESPSA</sequence>
<dbReference type="Gene3D" id="1.10.357.10">
    <property type="entry name" value="Tetracycline Repressor, domain 2"/>
    <property type="match status" value="1"/>
</dbReference>
<dbReference type="InterPro" id="IPR001647">
    <property type="entry name" value="HTH_TetR"/>
</dbReference>
<feature type="DNA-binding region" description="H-T-H motif" evidence="2">
    <location>
        <begin position="37"/>
        <end position="56"/>
    </location>
</feature>
<protein>
    <submittedName>
        <fullName evidence="4">Transcriptional regulator</fullName>
    </submittedName>
</protein>
<evidence type="ECO:0000256" key="1">
    <source>
        <dbReference type="ARBA" id="ARBA00023125"/>
    </source>
</evidence>
<dbReference type="Pfam" id="PF00440">
    <property type="entry name" value="TetR_N"/>
    <property type="match status" value="1"/>
</dbReference>
<dbReference type="InterPro" id="IPR050109">
    <property type="entry name" value="HTH-type_TetR-like_transc_reg"/>
</dbReference>
<dbReference type="EMBL" id="AP022577">
    <property type="protein sequence ID" value="BBX86318.1"/>
    <property type="molecule type" value="Genomic_DNA"/>
</dbReference>
<accession>A0ABN5YX34</accession>
<feature type="domain" description="HTH tetR-type" evidence="3">
    <location>
        <begin position="14"/>
        <end position="74"/>
    </location>
</feature>
<dbReference type="PROSITE" id="PS50977">
    <property type="entry name" value="HTH_TETR_2"/>
    <property type="match status" value="1"/>
</dbReference>
<dbReference type="Proteomes" id="UP000465609">
    <property type="component" value="Chromosome"/>
</dbReference>
<dbReference type="PANTHER" id="PTHR30055">
    <property type="entry name" value="HTH-TYPE TRANSCRIPTIONAL REGULATOR RUTR"/>
    <property type="match status" value="1"/>
</dbReference>
<organism evidence="4 5">
    <name type="scientific">Mycolicibacterium aubagnense</name>
    <dbReference type="NCBI Taxonomy" id="319707"/>
    <lineage>
        <taxon>Bacteria</taxon>
        <taxon>Bacillati</taxon>
        <taxon>Actinomycetota</taxon>
        <taxon>Actinomycetes</taxon>
        <taxon>Mycobacteriales</taxon>
        <taxon>Mycobacteriaceae</taxon>
        <taxon>Mycolicibacterium</taxon>
    </lineage>
</organism>
<dbReference type="PANTHER" id="PTHR30055:SF146">
    <property type="entry name" value="HTH-TYPE TRANSCRIPTIONAL DUAL REGULATOR CECR"/>
    <property type="match status" value="1"/>
</dbReference>
<evidence type="ECO:0000256" key="2">
    <source>
        <dbReference type="PROSITE-ProRule" id="PRU00335"/>
    </source>
</evidence>
<gene>
    <name evidence="4" type="ORF">MAUB_41910</name>
</gene>
<evidence type="ECO:0000313" key="5">
    <source>
        <dbReference type="Proteomes" id="UP000465609"/>
    </source>
</evidence>
<proteinExistence type="predicted"/>